<proteinExistence type="predicted"/>
<accession>A0ACC1HU37</accession>
<feature type="non-terminal residue" evidence="1">
    <location>
        <position position="190"/>
    </location>
</feature>
<comment type="caution">
    <text evidence="1">The sequence shown here is derived from an EMBL/GenBank/DDBJ whole genome shotgun (WGS) entry which is preliminary data.</text>
</comment>
<name>A0ACC1HU37_9FUNG</name>
<dbReference type="Proteomes" id="UP001145114">
    <property type="component" value="Unassembled WGS sequence"/>
</dbReference>
<evidence type="ECO:0000313" key="1">
    <source>
        <dbReference type="EMBL" id="KAJ1677854.1"/>
    </source>
</evidence>
<dbReference type="EMBL" id="JAMZIH010001846">
    <property type="protein sequence ID" value="KAJ1677854.1"/>
    <property type="molecule type" value="Genomic_DNA"/>
</dbReference>
<reference evidence="1" key="1">
    <citation type="submission" date="2022-06" db="EMBL/GenBank/DDBJ databases">
        <title>Phylogenomic reconstructions and comparative analyses of Kickxellomycotina fungi.</title>
        <authorList>
            <person name="Reynolds N.K."/>
            <person name="Stajich J.E."/>
            <person name="Barry K."/>
            <person name="Grigoriev I.V."/>
            <person name="Crous P."/>
            <person name="Smith M.E."/>
        </authorList>
    </citation>
    <scope>NUCLEOTIDE SEQUENCE</scope>
    <source>
        <strain evidence="1">RSA 2271</strain>
    </source>
</reference>
<protein>
    <submittedName>
        <fullName evidence="1">Senecionine N-oxygenase</fullName>
        <ecNumber evidence="1">4.3.3.6</ecNumber>
    </submittedName>
</protein>
<organism evidence="1 2">
    <name type="scientific">Spiromyces aspiralis</name>
    <dbReference type="NCBI Taxonomy" id="68401"/>
    <lineage>
        <taxon>Eukaryota</taxon>
        <taxon>Fungi</taxon>
        <taxon>Fungi incertae sedis</taxon>
        <taxon>Zoopagomycota</taxon>
        <taxon>Kickxellomycotina</taxon>
        <taxon>Kickxellomycetes</taxon>
        <taxon>Kickxellales</taxon>
        <taxon>Kickxellaceae</taxon>
        <taxon>Spiromyces</taxon>
    </lineage>
</organism>
<gene>
    <name evidence="1" type="primary">SNO1</name>
    <name evidence="1" type="ORF">EV182_005301</name>
</gene>
<evidence type="ECO:0000313" key="2">
    <source>
        <dbReference type="Proteomes" id="UP001145114"/>
    </source>
</evidence>
<sequence length="190" mass="20467">MSERSDSTRPINIGVLALQGAFAEHIVAFKSLRATEHIGNVIEVRTKDQLASVDALVIPGGESTTMALVAERSGIFESLRDFVSEKPTWGTCAGLIFLAKKALNTKKDGQTLLGVLPVTVSRNKFGRQVDSFTVSLPTPCLDEVTEEGSSNVFPYVFIRAPVIVSIDDPKVEELVVLPPRDAESKGDVVA</sequence>
<dbReference type="EC" id="4.3.3.6" evidence="1"/>
<keyword evidence="2" id="KW-1185">Reference proteome</keyword>
<keyword evidence="1" id="KW-0456">Lyase</keyword>